<evidence type="ECO:0008006" key="4">
    <source>
        <dbReference type="Google" id="ProtNLM"/>
    </source>
</evidence>
<dbReference type="OrthoDB" id="9767470at2"/>
<keyword evidence="3" id="KW-1185">Reference proteome</keyword>
<dbReference type="InterPro" id="IPR021830">
    <property type="entry name" value="DUF3422"/>
</dbReference>
<comment type="caution">
    <text evidence="2">The sequence shown here is derived from an EMBL/GenBank/DDBJ whole genome shotgun (WGS) entry which is preliminary data.</text>
</comment>
<keyword evidence="1" id="KW-0812">Transmembrane</keyword>
<protein>
    <recommendedName>
        <fullName evidence="4">DUF3422 domain-containing protein</fullName>
    </recommendedName>
</protein>
<organism evidence="2 3">
    <name type="scientific">Massilia psychrophila</name>
    <dbReference type="NCBI Taxonomy" id="1603353"/>
    <lineage>
        <taxon>Bacteria</taxon>
        <taxon>Pseudomonadati</taxon>
        <taxon>Pseudomonadota</taxon>
        <taxon>Betaproteobacteria</taxon>
        <taxon>Burkholderiales</taxon>
        <taxon>Oxalobacteraceae</taxon>
        <taxon>Telluria group</taxon>
        <taxon>Massilia</taxon>
    </lineage>
</organism>
<evidence type="ECO:0000313" key="3">
    <source>
        <dbReference type="Proteomes" id="UP000228593"/>
    </source>
</evidence>
<proteinExistence type="predicted"/>
<evidence type="ECO:0000256" key="1">
    <source>
        <dbReference type="SAM" id="Phobius"/>
    </source>
</evidence>
<accession>A0A2G8SWQ0</accession>
<dbReference type="Proteomes" id="UP000228593">
    <property type="component" value="Unassembled WGS sequence"/>
</dbReference>
<dbReference type="EMBL" id="PDOB01000043">
    <property type="protein sequence ID" value="PIL38210.1"/>
    <property type="molecule type" value="Genomic_DNA"/>
</dbReference>
<gene>
    <name evidence="2" type="ORF">CR103_19150</name>
</gene>
<dbReference type="RefSeq" id="WP_099917541.1">
    <property type="nucleotide sequence ID" value="NZ_BMHS01000033.1"/>
</dbReference>
<reference evidence="2 3" key="1">
    <citation type="submission" date="2017-10" db="EMBL/GenBank/DDBJ databases">
        <title>Massilia psychrophilum sp. nov., a novel purple-pigmented bacterium isolated from Tianshan glacier, Xinjiang Municipality, China.</title>
        <authorList>
            <person name="Wang H."/>
        </authorList>
    </citation>
    <scope>NUCLEOTIDE SEQUENCE [LARGE SCALE GENOMIC DNA]</scope>
    <source>
        <strain evidence="2 3">JCM 30813</strain>
    </source>
</reference>
<dbReference type="AlphaFoldDB" id="A0A2G8SWQ0"/>
<name>A0A2G8SWQ0_9BURK</name>
<keyword evidence="1" id="KW-1133">Transmembrane helix</keyword>
<sequence length="442" mass="48437">MTLEYSKLNHVLRVPLAAEVHSRPFLKLDAPEAITHLAVYRDSEAGPPNGNALIQQVTLAQFCAHFGVAPPVAGANYFYHDFGRFRLKWECHTEFATYTFAAPSREAKSIDEAFAYMPLAHLPQQWLASLAGRLMVAAHVLLERGESSALDVQHAFEGSMLVGGSVMQDAQLWTDFAIQSDGFSRFVIRDAGMRAQQAGRLVQRVLEIETYRMMALLGLPSAQQAGIVLNAVEAELAALAGAMVATDAAPSAPLDAAGSDQALLDQITRLAARLEKLSLDNSYRFSASKAYFGLVKARIEELREVRLEGVPTVEEFMDRRLTPAMNTCDATAARQDALGRRIANTNDLLRTRVGIVQEMQNRQILQSMNTRAAQQLRLQQSVEGLSVAAISYYVIGLISYLGKGAKVLGVPGNPDVMVSVLVPVVAACVWLGLRYMHRRMHA</sequence>
<keyword evidence="1" id="KW-0472">Membrane</keyword>
<feature type="transmembrane region" description="Helical" evidence="1">
    <location>
        <begin position="416"/>
        <end position="433"/>
    </location>
</feature>
<feature type="transmembrane region" description="Helical" evidence="1">
    <location>
        <begin position="381"/>
        <end position="401"/>
    </location>
</feature>
<dbReference type="Pfam" id="PF11902">
    <property type="entry name" value="DUF3422"/>
    <property type="match status" value="1"/>
</dbReference>
<evidence type="ECO:0000313" key="2">
    <source>
        <dbReference type="EMBL" id="PIL38210.1"/>
    </source>
</evidence>